<dbReference type="GO" id="GO:0003677">
    <property type="term" value="F:DNA binding"/>
    <property type="evidence" value="ECO:0007669"/>
    <property type="project" value="InterPro"/>
</dbReference>
<proteinExistence type="predicted"/>
<dbReference type="InterPro" id="IPR047738">
    <property type="entry name" value="SAV_2336-like_N"/>
</dbReference>
<keyword evidence="2" id="KW-0067">ATP-binding</keyword>
<dbReference type="OrthoDB" id="4495511at2"/>
<reference evidence="5 6" key="1">
    <citation type="submission" date="2019-03" db="EMBL/GenBank/DDBJ databases">
        <title>Draft genome sequences of novel Actinobacteria.</title>
        <authorList>
            <person name="Sahin N."/>
            <person name="Ay H."/>
            <person name="Saygin H."/>
        </authorList>
    </citation>
    <scope>NUCLEOTIDE SEQUENCE [LARGE SCALE GENOMIC DNA]</scope>
    <source>
        <strain evidence="5 6">DSM 45941</strain>
    </source>
</reference>
<dbReference type="InterPro" id="IPR050206">
    <property type="entry name" value="FtsK/SpoIIIE/SftA"/>
</dbReference>
<organism evidence="5 6">
    <name type="scientific">Actinomadura darangshiensis</name>
    <dbReference type="NCBI Taxonomy" id="705336"/>
    <lineage>
        <taxon>Bacteria</taxon>
        <taxon>Bacillati</taxon>
        <taxon>Actinomycetota</taxon>
        <taxon>Actinomycetes</taxon>
        <taxon>Streptosporangiales</taxon>
        <taxon>Thermomonosporaceae</taxon>
        <taxon>Actinomadura</taxon>
    </lineage>
</organism>
<keyword evidence="1" id="KW-0547">Nucleotide-binding</keyword>
<feature type="compositionally biased region" description="Pro residues" evidence="3">
    <location>
        <begin position="59"/>
        <end position="82"/>
    </location>
</feature>
<comment type="caution">
    <text evidence="5">The sequence shown here is derived from an EMBL/GenBank/DDBJ whole genome shotgun (WGS) entry which is preliminary data.</text>
</comment>
<dbReference type="RefSeq" id="WP_132200254.1">
    <property type="nucleotide sequence ID" value="NZ_SMKY01000142.1"/>
</dbReference>
<dbReference type="Proteomes" id="UP000295578">
    <property type="component" value="Unassembled WGS sequence"/>
</dbReference>
<keyword evidence="6" id="KW-1185">Reference proteome</keyword>
<feature type="domain" description="FtsK" evidence="4">
    <location>
        <begin position="547"/>
        <end position="679"/>
    </location>
</feature>
<dbReference type="NCBIfam" id="NF041121">
    <property type="entry name" value="SAV_2336_NTERM"/>
    <property type="match status" value="1"/>
</dbReference>
<dbReference type="SUPFAM" id="SSF52540">
    <property type="entry name" value="P-loop containing nucleoside triphosphate hydrolases"/>
    <property type="match status" value="1"/>
</dbReference>
<gene>
    <name evidence="5" type="ORF">E1293_26795</name>
</gene>
<feature type="compositionally biased region" description="Low complexity" evidence="3">
    <location>
        <begin position="48"/>
        <end position="58"/>
    </location>
</feature>
<feature type="compositionally biased region" description="Low complexity" evidence="3">
    <location>
        <begin position="1192"/>
        <end position="1202"/>
    </location>
</feature>
<dbReference type="PANTHER" id="PTHR22683">
    <property type="entry name" value="SPORULATION PROTEIN RELATED"/>
    <property type="match status" value="1"/>
</dbReference>
<evidence type="ECO:0000256" key="2">
    <source>
        <dbReference type="ARBA" id="ARBA00022840"/>
    </source>
</evidence>
<dbReference type="Gene3D" id="3.40.50.300">
    <property type="entry name" value="P-loop containing nucleotide triphosphate hydrolases"/>
    <property type="match status" value="3"/>
</dbReference>
<evidence type="ECO:0000259" key="4">
    <source>
        <dbReference type="Pfam" id="PF01580"/>
    </source>
</evidence>
<evidence type="ECO:0000256" key="1">
    <source>
        <dbReference type="ARBA" id="ARBA00022741"/>
    </source>
</evidence>
<dbReference type="EMBL" id="SMKY01000142">
    <property type="protein sequence ID" value="TDD76631.1"/>
    <property type="molecule type" value="Genomic_DNA"/>
</dbReference>
<dbReference type="PANTHER" id="PTHR22683:SF1">
    <property type="entry name" value="TYPE VII SECRETION SYSTEM PROTEIN ESSC"/>
    <property type="match status" value="1"/>
</dbReference>
<dbReference type="InterPro" id="IPR002543">
    <property type="entry name" value="FtsK_dom"/>
</dbReference>
<evidence type="ECO:0000256" key="3">
    <source>
        <dbReference type="SAM" id="MobiDB-lite"/>
    </source>
</evidence>
<feature type="region of interest" description="Disordered" evidence="3">
    <location>
        <begin position="755"/>
        <end position="782"/>
    </location>
</feature>
<dbReference type="InterPro" id="IPR027417">
    <property type="entry name" value="P-loop_NTPase"/>
</dbReference>
<sequence length="1415" mass="152027">MTIERLREALSATGPPPDARELSEMLWLACHISPPQQEAPPGRPVPSQVPGEPVAQPAPEAPPAPVPPRPPEPLTGLHPPPTAETEPAGEASEVLVPTAPMLADPLGVQRALRPLKRRVPARHRLELDEDATAARIADTRRWTPVLVPSPERWLSLSLVVDTGPTMRLWRPLARELAETLVRQGAFQDVHVSYLDGTGRIASTPEAPPQDPGTLLDASGRQAMLVLSDCSGPHWWNGRAAQAVRRWAQAGPTAIVQPLAERLWRRTAAPATPGLAVLPRPGAPNTDLRFTPYDGAVGRGVPVPVLEIAPHWFGAWARLVSGSDPQPAAIATLPARPSGTAPVRREHELPIAERVRRFLATASPDAAELAAHVAVSVPSLPVMRLIQHRILGGSGPGQLAEVLLSGLLRPADGVRYEFVPGAREALLDTLPRPEALHTRHVLEAVSAEIERRAGTSAETFRALLPDEGGPVTLTTDTDHFALLTPETRTHLAPASTAVPDLLDIQGATVDELLGGSWDRPPSPAAIGVDDNADTVWLEIMRSSRFGPHGMITGPRHVRDSLLRTMVFGLALGHSPNVVTFAFADFSGGASFVGLGSLPHVTTAVHTTSADSPMFSRFTSVLETERRRREEVLRAAGTPRWDDYQAAIADGRPLDPMPALIVIVDNTGPLLEARPDLVEPVMALCEKRPAQGIRFVFCSPDEVAFLSDLVAWRIAIPGDSGTGSASLEVYGERSHPSFRPAHISLDASDPIVDRMRRRGQQASRLPWPPETPEPSPSPDTARRPATPEVDVLRLNGDGFGETFQEAWAQPASTPRDPAIGYDPDGNVVTLYPLDVSAGLPHGLIVGEAEARQHVVRNIALALAATYSPTDLTFAFAGLGDHPLGEPLDLPHVAYSDDELLGHPGRLRRFIAYLSNELDARAAARSADAPGLVVFADVSLTFPSSRPEAAEALLAVAQRGRALGVQLLISAETAGKTTTWDRFLPLLGWRIAASRRTPAELQRVLGRANLPFPDDRTAYLLAGGGTPRRFTLAPDPSMRTLNEFIDRADRYASASAEVPAGFERTIEDLVSTVDDPAVAATIRRLLLAERDALESGRRPRHLIFTGRRGPDIENLAREYERLLIMLGVLPAGESHTVSVRSIAGLPDDVVDERPGGPLFVLCWDGERLPAVRDAVAGFAERFTVLDSISEEGDTSSGHAGAASSAGEGGIPVGVEVDTGEPVVLDFAVDRHLLVSGPSGSGKAGFLFYLDQEISARTQGQIYFLDGEHHLSAGGGQMSSSGGDSGTAEEFDRRLREAIETVGRRGTTGRGPDVYLIMRNRRWLLQDDPLVPLLPLLRSAPDNGLRFVVSRHQISFGEPRDPVVETLRELGAPVLLTGYAGGQEADLWELPSALRGPVPRGHAVLARPDGARLIRLTTH</sequence>
<dbReference type="GO" id="GO:0005524">
    <property type="term" value="F:ATP binding"/>
    <property type="evidence" value="ECO:0007669"/>
    <property type="project" value="UniProtKB-KW"/>
</dbReference>
<protein>
    <recommendedName>
        <fullName evidence="4">FtsK domain-containing protein</fullName>
    </recommendedName>
</protein>
<evidence type="ECO:0000313" key="5">
    <source>
        <dbReference type="EMBL" id="TDD76631.1"/>
    </source>
</evidence>
<accession>A0A4R5AUC3</accession>
<name>A0A4R5AUC3_9ACTN</name>
<evidence type="ECO:0000313" key="6">
    <source>
        <dbReference type="Proteomes" id="UP000295578"/>
    </source>
</evidence>
<dbReference type="Pfam" id="PF01580">
    <property type="entry name" value="FtsK_SpoIIIE"/>
    <property type="match status" value="1"/>
</dbReference>
<feature type="region of interest" description="Disordered" evidence="3">
    <location>
        <begin position="1186"/>
        <end position="1207"/>
    </location>
</feature>
<feature type="compositionally biased region" description="Pro residues" evidence="3">
    <location>
        <begin position="764"/>
        <end position="775"/>
    </location>
</feature>
<feature type="region of interest" description="Disordered" evidence="3">
    <location>
        <begin position="30"/>
        <end position="89"/>
    </location>
</feature>